<comment type="caution">
    <text evidence="12">The sequence shown here is derived from an EMBL/GenBank/DDBJ whole genome shotgun (WGS) entry which is preliminary data.</text>
</comment>
<dbReference type="RefSeq" id="WP_040104591.1">
    <property type="nucleotide sequence ID" value="NZ_JABEVU030000001.1"/>
</dbReference>
<evidence type="ECO:0000313" key="14">
    <source>
        <dbReference type="Proteomes" id="UP000031546"/>
    </source>
</evidence>
<proteinExistence type="predicted"/>
<feature type="transmembrane region" description="Helical" evidence="10">
    <location>
        <begin position="54"/>
        <end position="71"/>
    </location>
</feature>
<sequence length="396" mass="42827">MTTSQAILLLLIGYIVFTIDKKQDNFPVPVILVILGIGLYFIPYFSSVEVTEKTIYHVFLPALLFTSAYQFPADGFKKNAGIIAFLATVGIMLTVALLGGAIYALSGPFVSISFLGALLIASILTPTDPVSVVSIIKSAAGDERVADVVEGESMINDGTSIVIFSALAGMFTGSKSVGVLSFLGEFLLVSLGGVLIGVLFGWLMAKAVHFTHHRHYQVMLSIVLAYGTFNLAEAIGVSGVLATVFAGIMLSFEYGTAEREEHFRESLDGFWEIAEMSLLALLFLLIGIQAAKFLIFDGWLFAVIIFALSLFIRFIVILASTQMFSEWRHHISWRESTLISWSGLKGSMSVYLILSIYSQSSSGDADLIISLSFAAVLISLVVQSLGVAPLSKKLIK</sequence>
<keyword evidence="6" id="KW-0915">Sodium</keyword>
<dbReference type="PANTHER" id="PTHR10110">
    <property type="entry name" value="SODIUM/HYDROGEN EXCHANGER"/>
    <property type="match status" value="1"/>
</dbReference>
<feature type="transmembrane region" description="Helical" evidence="10">
    <location>
        <begin position="83"/>
        <end position="105"/>
    </location>
</feature>
<evidence type="ECO:0000256" key="9">
    <source>
        <dbReference type="ARBA" id="ARBA00023201"/>
    </source>
</evidence>
<evidence type="ECO:0000256" key="8">
    <source>
        <dbReference type="ARBA" id="ARBA00023136"/>
    </source>
</evidence>
<evidence type="ECO:0000313" key="15">
    <source>
        <dbReference type="Proteomes" id="UP000527860"/>
    </source>
</evidence>
<keyword evidence="4 10" id="KW-0812">Transmembrane</keyword>
<dbReference type="GO" id="GO:0015385">
    <property type="term" value="F:sodium:proton antiporter activity"/>
    <property type="evidence" value="ECO:0007669"/>
    <property type="project" value="InterPro"/>
</dbReference>
<feature type="transmembrane region" description="Helical" evidence="10">
    <location>
        <begin position="273"/>
        <end position="293"/>
    </location>
</feature>
<evidence type="ECO:0000256" key="2">
    <source>
        <dbReference type="ARBA" id="ARBA00022448"/>
    </source>
</evidence>
<dbReference type="InterPro" id="IPR038770">
    <property type="entry name" value="Na+/solute_symporter_sf"/>
</dbReference>
<dbReference type="GO" id="GO:0098719">
    <property type="term" value="P:sodium ion import across plasma membrane"/>
    <property type="evidence" value="ECO:0007669"/>
    <property type="project" value="TreeGrafter"/>
</dbReference>
<keyword evidence="9" id="KW-0739">Sodium transport</keyword>
<keyword evidence="2" id="KW-0813">Transport</keyword>
<evidence type="ECO:0000256" key="10">
    <source>
        <dbReference type="SAM" id="Phobius"/>
    </source>
</evidence>
<feature type="transmembrane region" description="Helical" evidence="10">
    <location>
        <begin position="186"/>
        <end position="205"/>
    </location>
</feature>
<evidence type="ECO:0000313" key="13">
    <source>
        <dbReference type="EMBL" id="MDB0578946.1"/>
    </source>
</evidence>
<keyword evidence="3" id="KW-1003">Cell membrane</keyword>
<dbReference type="GO" id="GO:0005886">
    <property type="term" value="C:plasma membrane"/>
    <property type="evidence" value="ECO:0007669"/>
    <property type="project" value="UniProtKB-SubCell"/>
</dbReference>
<gene>
    <name evidence="13" type="ORF">F7P68_0000155</name>
    <name evidence="12" type="ORF">SN16_00150</name>
</gene>
<dbReference type="Pfam" id="PF00999">
    <property type="entry name" value="Na_H_Exchanger"/>
    <property type="match status" value="1"/>
</dbReference>
<accession>A0A0C2HJD2</accession>
<reference evidence="12 14" key="1">
    <citation type="submission" date="2015-01" db="EMBL/GenBank/DDBJ databases">
        <title>Genome sequences of high lactate-tolerant strain Salinicoccus roseus W12 with industrial interest.</title>
        <authorList>
            <person name="Wang H."/>
            <person name="Yu B."/>
        </authorList>
    </citation>
    <scope>NUCLEOTIDE SEQUENCE [LARGE SCALE GENOMIC DNA]</scope>
    <source>
        <strain evidence="12 14">W12</strain>
    </source>
</reference>
<dbReference type="InterPro" id="IPR018422">
    <property type="entry name" value="Cation/H_exchanger_CPA1"/>
</dbReference>
<dbReference type="AlphaFoldDB" id="A0A0C2HJD2"/>
<feature type="domain" description="Cation/H+ exchanger transmembrane" evidence="11">
    <location>
        <begin position="8"/>
        <end position="392"/>
    </location>
</feature>
<dbReference type="Proteomes" id="UP000031546">
    <property type="component" value="Unassembled WGS sequence"/>
</dbReference>
<evidence type="ECO:0000256" key="1">
    <source>
        <dbReference type="ARBA" id="ARBA00004651"/>
    </source>
</evidence>
<comment type="subcellular location">
    <subcellularLocation>
        <location evidence="1">Cell membrane</location>
        <topology evidence="1">Multi-pass membrane protein</topology>
    </subcellularLocation>
</comment>
<dbReference type="EMBL" id="JABEVU030000001">
    <property type="protein sequence ID" value="MDB0578946.1"/>
    <property type="molecule type" value="Genomic_DNA"/>
</dbReference>
<evidence type="ECO:0000256" key="3">
    <source>
        <dbReference type="ARBA" id="ARBA00022475"/>
    </source>
</evidence>
<evidence type="ECO:0000256" key="7">
    <source>
        <dbReference type="ARBA" id="ARBA00023065"/>
    </source>
</evidence>
<organism evidence="12 14">
    <name type="scientific">Salinicoccus roseus</name>
    <dbReference type="NCBI Taxonomy" id="45670"/>
    <lineage>
        <taxon>Bacteria</taxon>
        <taxon>Bacillati</taxon>
        <taxon>Bacillota</taxon>
        <taxon>Bacilli</taxon>
        <taxon>Bacillales</taxon>
        <taxon>Staphylococcaceae</taxon>
        <taxon>Salinicoccus</taxon>
    </lineage>
</organism>
<evidence type="ECO:0000256" key="4">
    <source>
        <dbReference type="ARBA" id="ARBA00022692"/>
    </source>
</evidence>
<feature type="transmembrane region" description="Helical" evidence="10">
    <location>
        <begin position="225"/>
        <end position="252"/>
    </location>
</feature>
<dbReference type="STRING" id="45670.SN16_00150"/>
<dbReference type="GO" id="GO:0015386">
    <property type="term" value="F:potassium:proton antiporter activity"/>
    <property type="evidence" value="ECO:0007669"/>
    <property type="project" value="TreeGrafter"/>
</dbReference>
<feature type="transmembrane region" description="Helical" evidence="10">
    <location>
        <begin position="338"/>
        <end position="357"/>
    </location>
</feature>
<name>A0A0C2HJD2_9STAP</name>
<keyword evidence="8 10" id="KW-0472">Membrane</keyword>
<reference evidence="15" key="2">
    <citation type="submission" date="2020-04" db="EMBL/GenBank/DDBJ databases">
        <title>Genome analysis and biological profiling of marine Cellulosimicrobium funkei MOSEL-ME6.</title>
        <authorList>
            <person name="Tanveer F."/>
            <person name="Xie Y."/>
            <person name="Shinwari Z.K."/>
        </authorList>
    </citation>
    <scope>NUCLEOTIDE SEQUENCE [LARGE SCALE GENOMIC DNA]</scope>
    <source>
        <strain evidence="15">MOSEL-ME25</strain>
    </source>
</reference>
<dbReference type="GO" id="GO:0051453">
    <property type="term" value="P:regulation of intracellular pH"/>
    <property type="evidence" value="ECO:0007669"/>
    <property type="project" value="TreeGrafter"/>
</dbReference>
<evidence type="ECO:0000313" key="12">
    <source>
        <dbReference type="EMBL" id="KIH71814.1"/>
    </source>
</evidence>
<protein>
    <submittedName>
        <fullName evidence="12">Sodium:proton antiporter</fullName>
    </submittedName>
</protein>
<reference evidence="13 15" key="4">
    <citation type="submission" date="2022-12" db="EMBL/GenBank/DDBJ databases">
        <title>Genome analysis and biological profiling of marine Salinicoccus roseus MOSEL-ME25.</title>
        <authorList>
            <person name="Mirza F.T."/>
            <person name="Xie Y."/>
            <person name="Shinwari Z.K."/>
        </authorList>
    </citation>
    <scope>NUCLEOTIDE SEQUENCE [LARGE SCALE GENOMIC DNA]</scope>
    <source>
        <strain evidence="13 15">MOSEL-ME25</strain>
    </source>
</reference>
<reference evidence="13" key="3">
    <citation type="submission" date="2020-04" db="EMBL/GenBank/DDBJ databases">
        <authorList>
            <person name="Tanveer F."/>
            <person name="Xie Y."/>
            <person name="Shinwari Z.K."/>
        </authorList>
    </citation>
    <scope>NUCLEOTIDE SEQUENCE</scope>
    <source>
        <strain evidence="13">MOSEL-ME25</strain>
    </source>
</reference>
<evidence type="ECO:0000256" key="5">
    <source>
        <dbReference type="ARBA" id="ARBA00022989"/>
    </source>
</evidence>
<feature type="transmembrane region" description="Helical" evidence="10">
    <location>
        <begin position="299"/>
        <end position="318"/>
    </location>
</feature>
<dbReference type="GeneID" id="77843949"/>
<feature type="transmembrane region" description="Helical" evidence="10">
    <location>
        <begin position="112"/>
        <end position="135"/>
    </location>
</feature>
<feature type="transmembrane region" description="Helical" evidence="10">
    <location>
        <begin position="28"/>
        <end position="47"/>
    </location>
</feature>
<feature type="transmembrane region" description="Helical" evidence="10">
    <location>
        <begin position="369"/>
        <end position="390"/>
    </location>
</feature>
<dbReference type="OrthoDB" id="9809206at2"/>
<feature type="transmembrane region" description="Helical" evidence="10">
    <location>
        <begin position="155"/>
        <end position="174"/>
    </location>
</feature>
<keyword evidence="7" id="KW-0406">Ion transport</keyword>
<evidence type="ECO:0000259" key="11">
    <source>
        <dbReference type="Pfam" id="PF00999"/>
    </source>
</evidence>
<evidence type="ECO:0000256" key="6">
    <source>
        <dbReference type="ARBA" id="ARBA00023053"/>
    </source>
</evidence>
<dbReference type="PANTHER" id="PTHR10110:SF86">
    <property type="entry name" value="SODIUM_HYDROGEN EXCHANGER 7"/>
    <property type="match status" value="1"/>
</dbReference>
<dbReference type="Gene3D" id="1.20.1530.20">
    <property type="match status" value="1"/>
</dbReference>
<keyword evidence="5 10" id="KW-1133">Transmembrane helix</keyword>
<dbReference type="InterPro" id="IPR006153">
    <property type="entry name" value="Cation/H_exchanger_TM"/>
</dbReference>
<keyword evidence="15" id="KW-1185">Reference proteome</keyword>
<dbReference type="EMBL" id="JXII01000001">
    <property type="protein sequence ID" value="KIH71814.1"/>
    <property type="molecule type" value="Genomic_DNA"/>
</dbReference>
<dbReference type="Proteomes" id="UP000527860">
    <property type="component" value="Unassembled WGS sequence"/>
</dbReference>